<evidence type="ECO:0000313" key="2">
    <source>
        <dbReference type="EMBL" id="CAE6502764.1"/>
    </source>
</evidence>
<dbReference type="Pfam" id="PF12937">
    <property type="entry name" value="F-box-like"/>
    <property type="match status" value="1"/>
</dbReference>
<evidence type="ECO:0000313" key="3">
    <source>
        <dbReference type="Proteomes" id="UP000663853"/>
    </source>
</evidence>
<reference evidence="2" key="1">
    <citation type="submission" date="2021-01" db="EMBL/GenBank/DDBJ databases">
        <authorList>
            <person name="Kaushik A."/>
        </authorList>
    </citation>
    <scope>NUCLEOTIDE SEQUENCE</scope>
    <source>
        <strain evidence="2">AG6-10EEA</strain>
    </source>
</reference>
<comment type="caution">
    <text evidence="2">The sequence shown here is derived from an EMBL/GenBank/DDBJ whole genome shotgun (WGS) entry which is preliminary data.</text>
</comment>
<proteinExistence type="predicted"/>
<protein>
    <recommendedName>
        <fullName evidence="1">F-box domain-containing protein</fullName>
    </recommendedName>
</protein>
<feature type="domain" description="F-box" evidence="1">
    <location>
        <begin position="92"/>
        <end position="151"/>
    </location>
</feature>
<dbReference type="EMBL" id="CAJMXA010003556">
    <property type="protein sequence ID" value="CAE6502764.1"/>
    <property type="molecule type" value="Genomic_DNA"/>
</dbReference>
<dbReference type="Proteomes" id="UP000663853">
    <property type="component" value="Unassembled WGS sequence"/>
</dbReference>
<dbReference type="Gene3D" id="1.20.1280.50">
    <property type="match status" value="1"/>
</dbReference>
<dbReference type="InterPro" id="IPR001810">
    <property type="entry name" value="F-box_dom"/>
</dbReference>
<dbReference type="AlphaFoldDB" id="A0A8H3HEZ6"/>
<accession>A0A8H3HEZ6</accession>
<dbReference type="SUPFAM" id="SSF81383">
    <property type="entry name" value="F-box domain"/>
    <property type="match status" value="1"/>
</dbReference>
<sequence>MPPSHQMNPTMLGQLNVAITTLEVAVDGYLKICQDIFALYVDGQPTSTIPYGVACGFAKQLPIIESLRGKLGMAHSIVGHSRNASSSLVPIHGLPSEILSRIFSLVLGDNCINHPEEFSLYYSSSPRLMSVCKYWHQVVTHSSALWTRIDLTVYDGCATTAPRMDLAKLYVERAAQMTLEVHIIELGDGGSPKHTASLVPFLTSIAHRVSSFLLNSNTPILYRSALAALFNNCTPGTLTTLDMRIRQGARTYALILDQIIDWRLKPSGDTRATTADTPEERFEQIFQGVNILRLGCIYPTRRWASGVYHGLVELRCQWGPSIRVTESQFVEILRQSPRLRILECSSRLDLSPLEGGAPINSIPLNDLEAVNFGDSDRNVENIVRWLAPGSKPLQIFLRTFKPGPHLRAFISRSNITRLYCKYPSKEDLMNIVHRLPHLQSLALGNLEWGRSSNSGESQYKIEKKLPSSLVTLYLIKMGHSNLHHEPLRVHLRPLHTVLFLESLRHVVLYRCVSDSEDFVSTFSELDLPRIEFAIAPEGEPNPVDDWELFSPRSHE</sequence>
<organism evidence="2 3">
    <name type="scientific">Rhizoctonia solani</name>
    <dbReference type="NCBI Taxonomy" id="456999"/>
    <lineage>
        <taxon>Eukaryota</taxon>
        <taxon>Fungi</taxon>
        <taxon>Dikarya</taxon>
        <taxon>Basidiomycota</taxon>
        <taxon>Agaricomycotina</taxon>
        <taxon>Agaricomycetes</taxon>
        <taxon>Cantharellales</taxon>
        <taxon>Ceratobasidiaceae</taxon>
        <taxon>Rhizoctonia</taxon>
    </lineage>
</organism>
<evidence type="ECO:0000259" key="1">
    <source>
        <dbReference type="Pfam" id="PF12937"/>
    </source>
</evidence>
<gene>
    <name evidence="2" type="ORF">RDB_LOCUS114871</name>
</gene>
<name>A0A8H3HEZ6_9AGAM</name>
<dbReference type="InterPro" id="IPR036047">
    <property type="entry name" value="F-box-like_dom_sf"/>
</dbReference>